<accession>A0A2Z2NKX3</accession>
<name>A0A2Z2NKX3_9GAMM</name>
<evidence type="ECO:0000313" key="1">
    <source>
        <dbReference type="EMBL" id="ASJ71793.1"/>
    </source>
</evidence>
<protein>
    <submittedName>
        <fullName evidence="1">Uncharacterized protein</fullName>
    </submittedName>
</protein>
<dbReference type="EMBL" id="CP018632">
    <property type="protein sequence ID" value="ASJ71793.1"/>
    <property type="molecule type" value="Genomic_DNA"/>
</dbReference>
<dbReference type="KEGG" id="gai:IMCC3135_08470"/>
<reference evidence="1 2" key="1">
    <citation type="submission" date="2016-12" db="EMBL/GenBank/DDBJ databases">
        <authorList>
            <person name="Song W.-J."/>
            <person name="Kurnit D.M."/>
        </authorList>
    </citation>
    <scope>NUCLEOTIDE SEQUENCE [LARGE SCALE GENOMIC DNA]</scope>
    <source>
        <strain evidence="1 2">IMCC3135</strain>
    </source>
</reference>
<organism evidence="1 2">
    <name type="scientific">Granulosicoccus antarcticus IMCC3135</name>
    <dbReference type="NCBI Taxonomy" id="1192854"/>
    <lineage>
        <taxon>Bacteria</taxon>
        <taxon>Pseudomonadati</taxon>
        <taxon>Pseudomonadota</taxon>
        <taxon>Gammaproteobacteria</taxon>
        <taxon>Chromatiales</taxon>
        <taxon>Granulosicoccaceae</taxon>
        <taxon>Granulosicoccus</taxon>
    </lineage>
</organism>
<dbReference type="RefSeq" id="WP_088917183.1">
    <property type="nucleotide sequence ID" value="NZ_CP018632.1"/>
</dbReference>
<dbReference type="OrthoDB" id="5795260at2"/>
<evidence type="ECO:0000313" key="2">
    <source>
        <dbReference type="Proteomes" id="UP000250079"/>
    </source>
</evidence>
<proteinExistence type="predicted"/>
<gene>
    <name evidence="1" type="ORF">IMCC3135_08470</name>
</gene>
<dbReference type="Proteomes" id="UP000250079">
    <property type="component" value="Chromosome"/>
</dbReference>
<dbReference type="AlphaFoldDB" id="A0A2Z2NKX3"/>
<sequence length="101" mass="11100">MTRKAATEANLARPEIEATPAILSGMQPAYRHRRTGESHLSQSTPGVPDSVYAFIGLPDEWIVERDSDGEPLALHPDIIAGYWRDAKFIALGQLTQMPLDA</sequence>
<keyword evidence="2" id="KW-1185">Reference proteome</keyword>